<evidence type="ECO:0000256" key="1">
    <source>
        <dbReference type="SAM" id="MobiDB-lite"/>
    </source>
</evidence>
<proteinExistence type="predicted"/>
<organism evidence="2 3">
    <name type="scientific">Ambispora gerdemannii</name>
    <dbReference type="NCBI Taxonomy" id="144530"/>
    <lineage>
        <taxon>Eukaryota</taxon>
        <taxon>Fungi</taxon>
        <taxon>Fungi incertae sedis</taxon>
        <taxon>Mucoromycota</taxon>
        <taxon>Glomeromycotina</taxon>
        <taxon>Glomeromycetes</taxon>
        <taxon>Archaeosporales</taxon>
        <taxon>Ambisporaceae</taxon>
        <taxon>Ambispora</taxon>
    </lineage>
</organism>
<sequence>MGRTEDNGWNAASHEEMGSKKKRIRQRTLSINGEITGGRADGDNE</sequence>
<protein>
    <submittedName>
        <fullName evidence="2">4713_t:CDS:1</fullName>
    </submittedName>
</protein>
<dbReference type="AlphaFoldDB" id="A0A9N9DPW8"/>
<keyword evidence="3" id="KW-1185">Reference proteome</keyword>
<dbReference type="Proteomes" id="UP000789831">
    <property type="component" value="Unassembled WGS sequence"/>
</dbReference>
<name>A0A9N9DPW8_9GLOM</name>
<gene>
    <name evidence="2" type="ORF">AGERDE_LOCUS11129</name>
</gene>
<dbReference type="EMBL" id="CAJVPL010004193">
    <property type="protein sequence ID" value="CAG8644424.1"/>
    <property type="molecule type" value="Genomic_DNA"/>
</dbReference>
<evidence type="ECO:0000313" key="3">
    <source>
        <dbReference type="Proteomes" id="UP000789831"/>
    </source>
</evidence>
<feature type="region of interest" description="Disordered" evidence="1">
    <location>
        <begin position="1"/>
        <end position="45"/>
    </location>
</feature>
<accession>A0A9N9DPW8</accession>
<comment type="caution">
    <text evidence="2">The sequence shown here is derived from an EMBL/GenBank/DDBJ whole genome shotgun (WGS) entry which is preliminary data.</text>
</comment>
<evidence type="ECO:0000313" key="2">
    <source>
        <dbReference type="EMBL" id="CAG8644424.1"/>
    </source>
</evidence>
<reference evidence="2" key="1">
    <citation type="submission" date="2021-06" db="EMBL/GenBank/DDBJ databases">
        <authorList>
            <person name="Kallberg Y."/>
            <person name="Tangrot J."/>
            <person name="Rosling A."/>
        </authorList>
    </citation>
    <scope>NUCLEOTIDE SEQUENCE</scope>
    <source>
        <strain evidence="2">MT106</strain>
    </source>
</reference>